<keyword evidence="1" id="KW-0812">Transmembrane</keyword>
<dbReference type="InterPro" id="IPR012505">
    <property type="entry name" value="YbbR"/>
</dbReference>
<dbReference type="Gene3D" id="2.170.120.40">
    <property type="entry name" value="YbbR-like domain"/>
    <property type="match status" value="1"/>
</dbReference>
<gene>
    <name evidence="2" type="ORF">ACFO3G_00730</name>
</gene>
<evidence type="ECO:0000256" key="1">
    <source>
        <dbReference type="SAM" id="Phobius"/>
    </source>
</evidence>
<keyword evidence="3" id="KW-1185">Reference proteome</keyword>
<dbReference type="RefSeq" id="WP_380077045.1">
    <property type="nucleotide sequence ID" value="NZ_JBHSGO010000006.1"/>
</dbReference>
<dbReference type="Gene3D" id="2.170.120.30">
    <property type="match status" value="1"/>
</dbReference>
<dbReference type="Proteomes" id="UP001596020">
    <property type="component" value="Unassembled WGS sequence"/>
</dbReference>
<feature type="transmembrane region" description="Helical" evidence="1">
    <location>
        <begin position="34"/>
        <end position="50"/>
    </location>
</feature>
<proteinExistence type="predicted"/>
<accession>A0ABV9K4W1</accession>
<keyword evidence="1" id="KW-0472">Membrane</keyword>
<reference evidence="3" key="1">
    <citation type="journal article" date="2019" name="Int. J. Syst. Evol. Microbiol.">
        <title>The Global Catalogue of Microorganisms (GCM) 10K type strain sequencing project: providing services to taxonomists for standard genome sequencing and annotation.</title>
        <authorList>
            <consortium name="The Broad Institute Genomics Platform"/>
            <consortium name="The Broad Institute Genome Sequencing Center for Infectious Disease"/>
            <person name="Wu L."/>
            <person name="Ma J."/>
        </authorList>
    </citation>
    <scope>NUCLEOTIDE SEQUENCE [LARGE SCALE GENOMIC DNA]</scope>
    <source>
        <strain evidence="3">CGMCC 4.7357</strain>
    </source>
</reference>
<comment type="caution">
    <text evidence="2">The sequence shown here is derived from an EMBL/GenBank/DDBJ whole genome shotgun (WGS) entry which is preliminary data.</text>
</comment>
<protein>
    <submittedName>
        <fullName evidence="2">YbbR-like domain-containing protein</fullName>
    </submittedName>
</protein>
<dbReference type="PANTHER" id="PTHR37804:SF1">
    <property type="entry name" value="CDAA REGULATORY PROTEIN CDAR"/>
    <property type="match status" value="1"/>
</dbReference>
<keyword evidence="1" id="KW-1133">Transmembrane helix</keyword>
<evidence type="ECO:0000313" key="3">
    <source>
        <dbReference type="Proteomes" id="UP001596020"/>
    </source>
</evidence>
<dbReference type="Pfam" id="PF07949">
    <property type="entry name" value="YbbR"/>
    <property type="match status" value="1"/>
</dbReference>
<dbReference type="InterPro" id="IPR053154">
    <property type="entry name" value="c-di-AMP_regulator"/>
</dbReference>
<sequence>MDLNLGTSQSGRKGDKKGYFDLEGGAKRLKSHRFLTFIGFVLLAFSFWLIRSLQLTYHTQIEVPIEYDKLPPNVRYPQNAPEKAVFTIQDVGLQLIQYEFQHFEPIHVKLHGKGSKQLLLGKKALIEEFQKQLSPSTSIITSSPQEISLPLYELRSKRVPVKMNFKPITDQGYILSRVSFSPSEVSIFGSAESLKNINAVFIDSVGLGKQHEPFVQDIALKSLKRYGIDYAKENMHVRVSFGIEALTEQRFELPIDVDSAPDGFHLRLLPNVASVNITLPKSKYKLLSPEQIKLAVSYPTGPTGEIDPGITLLPIKVVSKPDWVVSSRIEPQKVEFILEKL</sequence>
<name>A0ABV9K4W1_9PORP</name>
<organism evidence="2 3">
    <name type="scientific">Falsiporphyromonas endometrii</name>
    <dbReference type="NCBI Taxonomy" id="1387297"/>
    <lineage>
        <taxon>Bacteria</taxon>
        <taxon>Pseudomonadati</taxon>
        <taxon>Bacteroidota</taxon>
        <taxon>Bacteroidia</taxon>
        <taxon>Bacteroidales</taxon>
        <taxon>Porphyromonadaceae</taxon>
        <taxon>Falsiporphyromonas</taxon>
    </lineage>
</organism>
<dbReference type="EMBL" id="JBHSGO010000006">
    <property type="protein sequence ID" value="MFC4665160.1"/>
    <property type="molecule type" value="Genomic_DNA"/>
</dbReference>
<dbReference type="PANTHER" id="PTHR37804">
    <property type="entry name" value="CDAA REGULATORY PROTEIN CDAR"/>
    <property type="match status" value="1"/>
</dbReference>
<evidence type="ECO:0000313" key="2">
    <source>
        <dbReference type="EMBL" id="MFC4665160.1"/>
    </source>
</evidence>